<dbReference type="Pfam" id="PF00891">
    <property type="entry name" value="Methyltransf_2"/>
    <property type="match status" value="1"/>
</dbReference>
<dbReference type="Proteomes" id="UP000469558">
    <property type="component" value="Unassembled WGS sequence"/>
</dbReference>
<feature type="domain" description="O-methyltransferase C-terminal" evidence="5">
    <location>
        <begin position="268"/>
        <end position="457"/>
    </location>
</feature>
<keyword evidence="2" id="KW-0808">Transferase</keyword>
<evidence type="ECO:0000313" key="7">
    <source>
        <dbReference type="Proteomes" id="UP000469558"/>
    </source>
</evidence>
<dbReference type="GO" id="GO:0032259">
    <property type="term" value="P:methylation"/>
    <property type="evidence" value="ECO:0007669"/>
    <property type="project" value="UniProtKB-KW"/>
</dbReference>
<dbReference type="AlphaFoldDB" id="A0A8T9BRB1"/>
<sequence length="471" mass="52796">MKAMGKISRSGNRLSWGSWSMPFARSDSTTKRTSRNYSATPSAVAKAPEVDTPSDDTRSVTKPSTTSLIQLAATITRETEKLDRFIKESGSPAPSFDVDAPWDFPKLPDDIKTAREEVVKATKELGDLVTGPREGVRWLAWDYNDHLSLHAIYHFRIAKSFPVHETATYSQIAEKVGLDENNVRRFLRHAMTNRIFREVDPDTVAHTVTSRILAEDDTMDNWLGFCVDDMWPSAAQTIAALDAHPSASEPTQTGFTMANNTTNLEPMFATIGKNPPRAKRFGGAMASLSGGEGYEISYLLSMYPWASLPPTATVVDVGGSHGFVSAELAKQYPHMNFIVQDLPKTVSSAPTQPEGSKITFMAHDFFETQPVKGADVYLFRWIFHNHSDKYSEKMLRALIPALKKGARVVINEQCLRRGFGEESLWDEKIIRTMDLIMLTLLNAKERSERDFRELFGRVDGGFRFEGVRRQE</sequence>
<keyword evidence="7" id="KW-1185">Reference proteome</keyword>
<reference evidence="6 7" key="1">
    <citation type="submission" date="2018-05" db="EMBL/GenBank/DDBJ databases">
        <title>Genome sequencing and assembly of the regulated plant pathogen Lachnellula willkommii and related sister species for the development of diagnostic species identification markers.</title>
        <authorList>
            <person name="Giroux E."/>
            <person name="Bilodeau G."/>
        </authorList>
    </citation>
    <scope>NUCLEOTIDE SEQUENCE [LARGE SCALE GENOMIC DNA]</scope>
    <source>
        <strain evidence="6 7">CBS 268.59</strain>
    </source>
</reference>
<keyword evidence="3" id="KW-0949">S-adenosyl-L-methionine</keyword>
<dbReference type="InterPro" id="IPR001077">
    <property type="entry name" value="COMT_C"/>
</dbReference>
<keyword evidence="1" id="KW-0489">Methyltransferase</keyword>
<dbReference type="EMBL" id="QGMK01002852">
    <property type="protein sequence ID" value="TVY55639.1"/>
    <property type="molecule type" value="Genomic_DNA"/>
</dbReference>
<name>A0A8T9BRB1_9HELO</name>
<evidence type="ECO:0000256" key="2">
    <source>
        <dbReference type="ARBA" id="ARBA00022679"/>
    </source>
</evidence>
<gene>
    <name evidence="6" type="primary">gsfB_4</name>
    <name evidence="6" type="ORF">LSUE1_G009678</name>
</gene>
<proteinExistence type="predicted"/>
<dbReference type="PANTHER" id="PTHR43712">
    <property type="entry name" value="PUTATIVE (AFU_ORTHOLOGUE AFUA_4G14580)-RELATED"/>
    <property type="match status" value="1"/>
</dbReference>
<evidence type="ECO:0000256" key="4">
    <source>
        <dbReference type="SAM" id="MobiDB-lite"/>
    </source>
</evidence>
<evidence type="ECO:0000313" key="6">
    <source>
        <dbReference type="EMBL" id="TVY55639.1"/>
    </source>
</evidence>
<dbReference type="PANTHER" id="PTHR43712:SF16">
    <property type="entry name" value="O-METHYLTRANSFERASE ELCB"/>
    <property type="match status" value="1"/>
</dbReference>
<dbReference type="InterPro" id="IPR036390">
    <property type="entry name" value="WH_DNA-bd_sf"/>
</dbReference>
<feature type="region of interest" description="Disordered" evidence="4">
    <location>
        <begin position="1"/>
        <end position="63"/>
    </location>
</feature>
<dbReference type="Gene3D" id="3.40.50.150">
    <property type="entry name" value="Vaccinia Virus protein VP39"/>
    <property type="match status" value="1"/>
</dbReference>
<dbReference type="Gene3D" id="1.10.10.10">
    <property type="entry name" value="Winged helix-like DNA-binding domain superfamily/Winged helix DNA-binding domain"/>
    <property type="match status" value="1"/>
</dbReference>
<dbReference type="InterPro" id="IPR029063">
    <property type="entry name" value="SAM-dependent_MTases_sf"/>
</dbReference>
<feature type="compositionally biased region" description="Polar residues" evidence="4">
    <location>
        <begin position="9"/>
        <end position="18"/>
    </location>
</feature>
<evidence type="ECO:0000256" key="3">
    <source>
        <dbReference type="ARBA" id="ARBA00022691"/>
    </source>
</evidence>
<feature type="non-terminal residue" evidence="6">
    <location>
        <position position="471"/>
    </location>
</feature>
<dbReference type="SUPFAM" id="SSF46785">
    <property type="entry name" value="Winged helix' DNA-binding domain"/>
    <property type="match status" value="1"/>
</dbReference>
<protein>
    <submittedName>
        <fullName evidence="6">O-methyltransferase gsfB</fullName>
    </submittedName>
</protein>
<dbReference type="SUPFAM" id="SSF53335">
    <property type="entry name" value="S-adenosyl-L-methionine-dependent methyltransferases"/>
    <property type="match status" value="1"/>
</dbReference>
<dbReference type="PROSITE" id="PS51683">
    <property type="entry name" value="SAM_OMT_II"/>
    <property type="match status" value="1"/>
</dbReference>
<accession>A0A8T9BRB1</accession>
<evidence type="ECO:0000259" key="5">
    <source>
        <dbReference type="Pfam" id="PF00891"/>
    </source>
</evidence>
<dbReference type="InterPro" id="IPR016461">
    <property type="entry name" value="COMT-like"/>
</dbReference>
<organism evidence="6 7">
    <name type="scientific">Lachnellula suecica</name>
    <dbReference type="NCBI Taxonomy" id="602035"/>
    <lineage>
        <taxon>Eukaryota</taxon>
        <taxon>Fungi</taxon>
        <taxon>Dikarya</taxon>
        <taxon>Ascomycota</taxon>
        <taxon>Pezizomycotina</taxon>
        <taxon>Leotiomycetes</taxon>
        <taxon>Helotiales</taxon>
        <taxon>Lachnaceae</taxon>
        <taxon>Lachnellula</taxon>
    </lineage>
</organism>
<dbReference type="InterPro" id="IPR036388">
    <property type="entry name" value="WH-like_DNA-bd_sf"/>
</dbReference>
<evidence type="ECO:0000256" key="1">
    <source>
        <dbReference type="ARBA" id="ARBA00022603"/>
    </source>
</evidence>
<comment type="caution">
    <text evidence="6">The sequence shown here is derived from an EMBL/GenBank/DDBJ whole genome shotgun (WGS) entry which is preliminary data.</text>
</comment>
<dbReference type="GO" id="GO:0008171">
    <property type="term" value="F:O-methyltransferase activity"/>
    <property type="evidence" value="ECO:0007669"/>
    <property type="project" value="InterPro"/>
</dbReference>
<dbReference type="OrthoDB" id="1606438at2759"/>